<dbReference type="RefSeq" id="WP_425310826.1">
    <property type="nucleotide sequence ID" value="NZ_CP154795.1"/>
</dbReference>
<evidence type="ECO:0000256" key="2">
    <source>
        <dbReference type="SAM" id="MobiDB-lite"/>
    </source>
</evidence>
<dbReference type="InterPro" id="IPR043129">
    <property type="entry name" value="ATPase_NBD"/>
</dbReference>
<dbReference type="SUPFAM" id="SSF53067">
    <property type="entry name" value="Actin-like ATPase domain"/>
    <property type="match status" value="1"/>
</dbReference>
<organism evidence="3 4">
    <name type="scientific">Ammonicoccus fulvus</name>
    <dbReference type="NCBI Taxonomy" id="3138240"/>
    <lineage>
        <taxon>Bacteria</taxon>
        <taxon>Bacillati</taxon>
        <taxon>Actinomycetota</taxon>
        <taxon>Actinomycetes</taxon>
        <taxon>Propionibacteriales</taxon>
        <taxon>Propionibacteriaceae</taxon>
        <taxon>Ammonicoccus</taxon>
    </lineage>
</organism>
<proteinExistence type="inferred from homology"/>
<gene>
    <name evidence="3" type="ORF">AADG42_04470</name>
</gene>
<sequence length="341" mass="35120">MDQGRGHPRHRQRQDHRARAQDIPPPRGAALSEPAGPLGCLEIGGSHVCVALVDPNTSALTGFRRQPLDSTGPIEAFTAAVDAALVGMPRPLPGAWAVAIPGPFDYAGGIGGEHPSGKLRALAGHDVAAVLRPLLAAHTITFVNDALAFGMGSAVAAVPSGVRRVLALTFGSGIGSAFVENGLPVLDGRVPPGGEVYALPVAPDPTTEPAGAPTRDVPAATIESRFGPTALAYQHGCSTFAELANRARADRGLLAALQADFAALADALAPWLATFGPEHVACGGGVVRAWDLFGDAFAERLSAHTSELRAVSHEIDTEVTAMRGAVAYATALHRPRGEPVE</sequence>
<accession>A0ABZ3FW33</accession>
<dbReference type="EMBL" id="CP154795">
    <property type="protein sequence ID" value="XAN09380.1"/>
    <property type="molecule type" value="Genomic_DNA"/>
</dbReference>
<evidence type="ECO:0000313" key="3">
    <source>
        <dbReference type="EMBL" id="XAN09380.1"/>
    </source>
</evidence>
<dbReference type="PANTHER" id="PTHR18964:SF149">
    <property type="entry name" value="BIFUNCTIONAL UDP-N-ACETYLGLUCOSAMINE 2-EPIMERASE_N-ACETYLMANNOSAMINE KINASE"/>
    <property type="match status" value="1"/>
</dbReference>
<comment type="similarity">
    <text evidence="1">Belongs to the ROK (NagC/XylR) family.</text>
</comment>
<feature type="region of interest" description="Disordered" evidence="2">
    <location>
        <begin position="1"/>
        <end position="34"/>
    </location>
</feature>
<dbReference type="PANTHER" id="PTHR18964">
    <property type="entry name" value="ROK (REPRESSOR, ORF, KINASE) FAMILY"/>
    <property type="match status" value="1"/>
</dbReference>
<feature type="compositionally biased region" description="Basic residues" evidence="2">
    <location>
        <begin position="1"/>
        <end position="14"/>
    </location>
</feature>
<protein>
    <submittedName>
        <fullName evidence="3">ROK family protein</fullName>
    </submittedName>
</protein>
<evidence type="ECO:0000313" key="4">
    <source>
        <dbReference type="Proteomes" id="UP001442841"/>
    </source>
</evidence>
<keyword evidence="4" id="KW-1185">Reference proteome</keyword>
<dbReference type="Pfam" id="PF00480">
    <property type="entry name" value="ROK"/>
    <property type="match status" value="1"/>
</dbReference>
<dbReference type="InterPro" id="IPR000600">
    <property type="entry name" value="ROK"/>
</dbReference>
<dbReference type="Gene3D" id="3.30.420.40">
    <property type="match status" value="2"/>
</dbReference>
<reference evidence="3 4" key="1">
    <citation type="submission" date="2024-04" db="EMBL/GenBank/DDBJ databases">
        <title>Isolation of an actinomycete strain from pig manure.</title>
        <authorList>
            <person name="Gong T."/>
            <person name="Yu Z."/>
            <person name="An M."/>
            <person name="Wei C."/>
            <person name="Yang W."/>
            <person name="Liu L."/>
        </authorList>
    </citation>
    <scope>NUCLEOTIDE SEQUENCE [LARGE SCALE GENOMIC DNA]</scope>
    <source>
        <strain evidence="3 4">ZF39</strain>
    </source>
</reference>
<name>A0ABZ3FW33_9ACTN</name>
<dbReference type="Proteomes" id="UP001442841">
    <property type="component" value="Chromosome"/>
</dbReference>
<evidence type="ECO:0000256" key="1">
    <source>
        <dbReference type="ARBA" id="ARBA00006479"/>
    </source>
</evidence>